<gene>
    <name evidence="1" type="ORF">CKY47_31335</name>
</gene>
<name>A0ABU0X8D1_9PSEU</name>
<evidence type="ECO:0000313" key="1">
    <source>
        <dbReference type="EMBL" id="MDQ2588380.1"/>
    </source>
</evidence>
<keyword evidence="2" id="KW-1185">Reference proteome</keyword>
<evidence type="ECO:0000313" key="2">
    <source>
        <dbReference type="Proteomes" id="UP001225605"/>
    </source>
</evidence>
<reference evidence="1 2" key="1">
    <citation type="submission" date="2017-06" db="EMBL/GenBank/DDBJ databases">
        <title>Cultured bacterium strain Saccharothrix yanglingensis Hhs.015.</title>
        <authorList>
            <person name="Xia Y."/>
        </authorList>
    </citation>
    <scope>NUCLEOTIDE SEQUENCE [LARGE SCALE GENOMIC DNA]</scope>
    <source>
        <strain evidence="1 2">Hhs.015</strain>
    </source>
</reference>
<comment type="caution">
    <text evidence="1">The sequence shown here is derived from an EMBL/GenBank/DDBJ whole genome shotgun (WGS) entry which is preliminary data.</text>
</comment>
<organism evidence="1 2">
    <name type="scientific">Saccharothrix yanglingensis</name>
    <dbReference type="NCBI Taxonomy" id="659496"/>
    <lineage>
        <taxon>Bacteria</taxon>
        <taxon>Bacillati</taxon>
        <taxon>Actinomycetota</taxon>
        <taxon>Actinomycetes</taxon>
        <taxon>Pseudonocardiales</taxon>
        <taxon>Pseudonocardiaceae</taxon>
        <taxon>Saccharothrix</taxon>
    </lineage>
</organism>
<dbReference type="Proteomes" id="UP001225605">
    <property type="component" value="Unassembled WGS sequence"/>
</dbReference>
<accession>A0ABU0X8D1</accession>
<proteinExistence type="predicted"/>
<sequence length="80" mass="8722">MARTLGSIGCLQDSLARKHAAVHRTEDGVLRMLTLPPVQHSAVLPEWFRRRGTRPDVMAADNDAAAATEQDVPDGCRRSA</sequence>
<protein>
    <submittedName>
        <fullName evidence="1">Uncharacterized protein</fullName>
    </submittedName>
</protein>
<dbReference type="EMBL" id="NSDM01000018">
    <property type="protein sequence ID" value="MDQ2588380.1"/>
    <property type="molecule type" value="Genomic_DNA"/>
</dbReference>